<feature type="compositionally biased region" description="Acidic residues" evidence="1">
    <location>
        <begin position="341"/>
        <end position="350"/>
    </location>
</feature>
<feature type="compositionally biased region" description="Basic and acidic residues" evidence="1">
    <location>
        <begin position="330"/>
        <end position="340"/>
    </location>
</feature>
<reference evidence="2" key="1">
    <citation type="submission" date="2021-02" db="EMBL/GenBank/DDBJ databases">
        <authorList>
            <person name="Nieuwenhuis M."/>
            <person name="Van De Peppel L.J.J."/>
        </authorList>
    </citation>
    <scope>NUCLEOTIDE SEQUENCE</scope>
    <source>
        <strain evidence="2">D49</strain>
    </source>
</reference>
<dbReference type="AlphaFoldDB" id="A0A9P7GPD3"/>
<feature type="compositionally biased region" description="Polar residues" evidence="1">
    <location>
        <begin position="172"/>
        <end position="181"/>
    </location>
</feature>
<feature type="compositionally biased region" description="Low complexity" evidence="1">
    <location>
        <begin position="182"/>
        <end position="206"/>
    </location>
</feature>
<feature type="compositionally biased region" description="Acidic residues" evidence="1">
    <location>
        <begin position="160"/>
        <end position="171"/>
    </location>
</feature>
<feature type="compositionally biased region" description="Basic and acidic residues" evidence="1">
    <location>
        <begin position="222"/>
        <end position="237"/>
    </location>
</feature>
<feature type="compositionally biased region" description="Acidic residues" evidence="1">
    <location>
        <begin position="259"/>
        <end position="290"/>
    </location>
</feature>
<feature type="compositionally biased region" description="Acidic residues" evidence="1">
    <location>
        <begin position="411"/>
        <end position="446"/>
    </location>
</feature>
<feature type="compositionally biased region" description="Basic residues" evidence="1">
    <location>
        <begin position="750"/>
        <end position="791"/>
    </location>
</feature>
<feature type="region of interest" description="Disordered" evidence="1">
    <location>
        <begin position="660"/>
        <end position="682"/>
    </location>
</feature>
<comment type="caution">
    <text evidence="2">The sequence shown here is derived from an EMBL/GenBank/DDBJ whole genome shotgun (WGS) entry which is preliminary data.</text>
</comment>
<feature type="region of interest" description="Disordered" evidence="1">
    <location>
        <begin position="401"/>
        <end position="446"/>
    </location>
</feature>
<feature type="compositionally biased region" description="Acidic residues" evidence="1">
    <location>
        <begin position="142"/>
        <end position="152"/>
    </location>
</feature>
<dbReference type="Proteomes" id="UP000717328">
    <property type="component" value="Unassembled WGS sequence"/>
</dbReference>
<feature type="compositionally biased region" description="Basic residues" evidence="1">
    <location>
        <begin position="238"/>
        <end position="253"/>
    </location>
</feature>
<evidence type="ECO:0000313" key="2">
    <source>
        <dbReference type="EMBL" id="KAG5654362.1"/>
    </source>
</evidence>
<gene>
    <name evidence="2" type="ORF">H0H81_003820</name>
</gene>
<protein>
    <submittedName>
        <fullName evidence="2">Uncharacterized protein</fullName>
    </submittedName>
</protein>
<accession>A0A9P7GPD3</accession>
<dbReference type="OrthoDB" id="3259498at2759"/>
<feature type="compositionally biased region" description="Basic residues" evidence="1">
    <location>
        <begin position="125"/>
        <end position="139"/>
    </location>
</feature>
<dbReference type="EMBL" id="JABCKI010000010">
    <property type="protein sequence ID" value="KAG5654362.1"/>
    <property type="molecule type" value="Genomic_DNA"/>
</dbReference>
<feature type="compositionally biased region" description="Polar residues" evidence="1">
    <location>
        <begin position="43"/>
        <end position="60"/>
    </location>
</feature>
<evidence type="ECO:0000256" key="1">
    <source>
        <dbReference type="SAM" id="MobiDB-lite"/>
    </source>
</evidence>
<organism evidence="2 3">
    <name type="scientific">Sphagnurus paluster</name>
    <dbReference type="NCBI Taxonomy" id="117069"/>
    <lineage>
        <taxon>Eukaryota</taxon>
        <taxon>Fungi</taxon>
        <taxon>Dikarya</taxon>
        <taxon>Basidiomycota</taxon>
        <taxon>Agaricomycotina</taxon>
        <taxon>Agaricomycetes</taxon>
        <taxon>Agaricomycetidae</taxon>
        <taxon>Agaricales</taxon>
        <taxon>Tricholomatineae</taxon>
        <taxon>Lyophyllaceae</taxon>
        <taxon>Sphagnurus</taxon>
    </lineage>
</organism>
<evidence type="ECO:0000313" key="3">
    <source>
        <dbReference type="Proteomes" id="UP000717328"/>
    </source>
</evidence>
<feature type="region of interest" description="Disordered" evidence="1">
    <location>
        <begin position="714"/>
        <end position="815"/>
    </location>
</feature>
<reference evidence="2" key="2">
    <citation type="submission" date="2021-10" db="EMBL/GenBank/DDBJ databases">
        <title>Phylogenomics reveals ancestral predisposition of the termite-cultivated fungus Termitomyces towards a domesticated lifestyle.</title>
        <authorList>
            <person name="Auxier B."/>
            <person name="Grum-Grzhimaylo A."/>
            <person name="Cardenas M.E."/>
            <person name="Lodge J.D."/>
            <person name="Laessoe T."/>
            <person name="Pedersen O."/>
            <person name="Smith M.E."/>
            <person name="Kuyper T.W."/>
            <person name="Franco-Molano E.A."/>
            <person name="Baroni T.J."/>
            <person name="Aanen D.K."/>
        </authorList>
    </citation>
    <scope>NUCLEOTIDE SEQUENCE</scope>
    <source>
        <strain evidence="2">D49</strain>
    </source>
</reference>
<sequence length="815" mass="89354">MFSSPLQCSKTKAITVIPSPTLYDDDDNDICPVCDGECACDNKPQSAAPTAPLSMSQLASRSHLPPKPLLPSLKIKLTVPQSMLGKRRAPPSKPDLIPKRRGRPPKALVPHAPKQNQQQQPFRPPLKKKSKPAPKRRRVVSSDEEDDELSDIDDPRFAFNDEDDDDDDDDGQSSVQFPTFVSASALSSRASDSSADSSDLSSFDSDSSIEAEEENFIVSEINGRDRARREHHPDDSHHHKKRDAWVIRPRKKSVGPSDGEMDVDSDATVDDEDEEADDEPTAALDDEDTDDRATGSGYVGVATGWSEDDDESSFDADLFFANLSDDSDDRDASSTDHEAADDADLSDNDESMAASLTSLPSMPPELEVTEGWDGQIVFTNGLREGQGMLDMDFEAHAASLAETSPSPSQDSDVEMSSEVDDGGYEEDADEGDGETTDEELVGDDDLPNERAMRLFNLPMSVSAINPMSTMSPAVSPGPRARRPFGIISCSGLDSPKPADILSGKVFWDSDDHDDYEDAATRSFACVSSTPGAGPRKGHFVAVKETRQAIIDDSHKDVPSPHPRFRGRRKPSFSHFRTVEHLLQRHLEQSPITICSPLDDPITMSPEMAGAELVDLNDVLEAAFLDTEPSDAHSASTDTDARKGFKRWDLISVGAFRHSREAADPGSGWGSDSPAAPADYGSMMKSSPLSTMLWQNKAGPAGRRRSRKMSVVISPVILPVRDHRDGDRTPTTTHAPYHAPPLPPPPLRHDHYPHKSRKELRRERKLKRKSYGPVHHAHQHHHHHTHHHHPNSKSRSTSAVQRGGGFFMSSVPPLNL</sequence>
<feature type="region of interest" description="Disordered" evidence="1">
    <location>
        <begin position="43"/>
        <end position="368"/>
    </location>
</feature>
<keyword evidence="3" id="KW-1185">Reference proteome</keyword>
<name>A0A9P7GPD3_9AGAR</name>
<proteinExistence type="predicted"/>